<accession>A0A291P8D3</accession>
<gene>
    <name evidence="3" type="ORF">BEI_2140</name>
</gene>
<dbReference type="Gene3D" id="3.90.420.10">
    <property type="entry name" value="Oxidoreductase, molybdopterin-binding domain"/>
    <property type="match status" value="1"/>
</dbReference>
<proteinExistence type="predicted"/>
<keyword evidence="4" id="KW-1185">Reference proteome</keyword>
<dbReference type="SUPFAM" id="SSF56524">
    <property type="entry name" value="Oxidoreductase molybdopterin-binding domain"/>
    <property type="match status" value="1"/>
</dbReference>
<dbReference type="AlphaFoldDB" id="A0A291P8D3"/>
<evidence type="ECO:0000313" key="4">
    <source>
        <dbReference type="Proteomes" id="UP000219993"/>
    </source>
</evidence>
<dbReference type="Pfam" id="PF00174">
    <property type="entry name" value="Oxidored_molyb"/>
    <property type="match status" value="1"/>
</dbReference>
<dbReference type="InterPro" id="IPR036374">
    <property type="entry name" value="OxRdtase_Mopterin-bd_sf"/>
</dbReference>
<evidence type="ECO:0000256" key="1">
    <source>
        <dbReference type="SAM" id="SignalP"/>
    </source>
</evidence>
<reference evidence="3 4" key="1">
    <citation type="journal article" date="2017" name="Sci. Rep.">
        <title>Revealing the Saline Adaptation Strategies of the Halophilic Bacterium Halomonas beimenensis through High-throughput Omics and Transposon Mutagenesis Approaches.</title>
        <authorList>
            <person name="Chen Y.H."/>
            <person name="Lin S.S."/>
            <person name="Shyu Y.T."/>
        </authorList>
    </citation>
    <scope>NUCLEOTIDE SEQUENCE [LARGE SCALE GENOMIC DNA]</scope>
    <source>
        <strain evidence="3 4">NTU-111</strain>
    </source>
</reference>
<name>A0A291P8D3_9GAMM</name>
<evidence type="ECO:0000259" key="2">
    <source>
        <dbReference type="Pfam" id="PF00174"/>
    </source>
</evidence>
<dbReference type="Proteomes" id="UP000219993">
    <property type="component" value="Chromosome"/>
</dbReference>
<feature type="domain" description="Oxidoreductase molybdopterin-binding" evidence="2">
    <location>
        <begin position="63"/>
        <end position="131"/>
    </location>
</feature>
<organism evidence="3 4">
    <name type="scientific">Halomonas beimenensis</name>
    <dbReference type="NCBI Taxonomy" id="475662"/>
    <lineage>
        <taxon>Bacteria</taxon>
        <taxon>Pseudomonadati</taxon>
        <taxon>Pseudomonadota</taxon>
        <taxon>Gammaproteobacteria</taxon>
        <taxon>Oceanospirillales</taxon>
        <taxon>Halomonadaceae</taxon>
        <taxon>Halomonas</taxon>
    </lineage>
</organism>
<dbReference type="KEGG" id="hbe:BEI_2140"/>
<keyword evidence="1" id="KW-0732">Signal</keyword>
<feature type="signal peptide" evidence="1">
    <location>
        <begin position="1"/>
        <end position="24"/>
    </location>
</feature>
<feature type="chain" id="PRO_5012584099" description="Oxidoreductase molybdopterin-binding domain-containing protein" evidence="1">
    <location>
        <begin position="25"/>
        <end position="156"/>
    </location>
</feature>
<protein>
    <recommendedName>
        <fullName evidence="2">Oxidoreductase molybdopterin-binding domain-containing protein</fullName>
    </recommendedName>
</protein>
<dbReference type="InterPro" id="IPR000572">
    <property type="entry name" value="OxRdtase_Mopterin-bd_dom"/>
</dbReference>
<evidence type="ECO:0000313" key="3">
    <source>
        <dbReference type="EMBL" id="ATJ83127.1"/>
    </source>
</evidence>
<dbReference type="EMBL" id="CP021435">
    <property type="protein sequence ID" value="ATJ83127.1"/>
    <property type="molecule type" value="Genomic_DNA"/>
</dbReference>
<sequence length="156" mass="17353">MSLHRLTLAGLLAAALAPALTTVAEPILTIQQGAESRELTLAEIERSEAARVTMRHFEGPEGTFDGVWLEDFLADQGLDEAGRLRFIAIDDYTTFLTPHDRQERDYMLATRLDGEPLRPDQLGPLMLVVPADAEAVLEGEAPMSQWIWAIREIQAR</sequence>